<dbReference type="EMBL" id="JBHMCR010000005">
    <property type="protein sequence ID" value="MFB9520253.1"/>
    <property type="molecule type" value="Genomic_DNA"/>
</dbReference>
<name>A0ABV5PBV9_STRCM</name>
<sequence>MSSAARARLAELMAEHGRDGALYVEPVPVESTAEDDDQADEPTSMMDALGARVAEYNERRRTFGVR</sequence>
<dbReference type="RefSeq" id="WP_345227564.1">
    <property type="nucleotide sequence ID" value="NZ_BAAAXE010000014.1"/>
</dbReference>
<proteinExistence type="predicted"/>
<evidence type="ECO:0000313" key="1">
    <source>
        <dbReference type="EMBL" id="MFB9520253.1"/>
    </source>
</evidence>
<dbReference type="Proteomes" id="UP001589718">
    <property type="component" value="Unassembled WGS sequence"/>
</dbReference>
<accession>A0ABV5PBV9</accession>
<organism evidence="1 2">
    <name type="scientific">Streptomyces cremeus</name>
    <dbReference type="NCBI Taxonomy" id="66881"/>
    <lineage>
        <taxon>Bacteria</taxon>
        <taxon>Bacillati</taxon>
        <taxon>Actinomycetota</taxon>
        <taxon>Actinomycetes</taxon>
        <taxon>Kitasatosporales</taxon>
        <taxon>Streptomycetaceae</taxon>
        <taxon>Streptomyces</taxon>
    </lineage>
</organism>
<reference evidence="1 2" key="1">
    <citation type="submission" date="2024-09" db="EMBL/GenBank/DDBJ databases">
        <authorList>
            <person name="Sun Q."/>
            <person name="Mori K."/>
        </authorList>
    </citation>
    <scope>NUCLEOTIDE SEQUENCE [LARGE SCALE GENOMIC DNA]</scope>
    <source>
        <strain evidence="1 2">JCM 4362</strain>
    </source>
</reference>
<evidence type="ECO:0000313" key="2">
    <source>
        <dbReference type="Proteomes" id="UP001589718"/>
    </source>
</evidence>
<comment type="caution">
    <text evidence="1">The sequence shown here is derived from an EMBL/GenBank/DDBJ whole genome shotgun (WGS) entry which is preliminary data.</text>
</comment>
<protein>
    <submittedName>
        <fullName evidence="1">Uncharacterized protein</fullName>
    </submittedName>
</protein>
<keyword evidence="2" id="KW-1185">Reference proteome</keyword>
<gene>
    <name evidence="1" type="ORF">ACFFTU_09875</name>
</gene>